<proteinExistence type="predicted"/>
<dbReference type="Proteomes" id="UP000199480">
    <property type="component" value="Chromosome I"/>
</dbReference>
<protein>
    <submittedName>
        <fullName evidence="1">Uncharacterized protein</fullName>
    </submittedName>
</protein>
<name>A0A1H1L536_9ACTN</name>
<reference evidence="2" key="1">
    <citation type="submission" date="2016-10" db="EMBL/GenBank/DDBJ databases">
        <authorList>
            <person name="Varghese N."/>
            <person name="Submissions S."/>
        </authorList>
    </citation>
    <scope>NUCLEOTIDE SEQUENCE [LARGE SCALE GENOMIC DNA]</scope>
    <source>
        <strain evidence="2">DSM 22620</strain>
    </source>
</reference>
<evidence type="ECO:0000313" key="1">
    <source>
        <dbReference type="EMBL" id="SDR69029.1"/>
    </source>
</evidence>
<accession>A0A1H1L536</accession>
<dbReference type="EMBL" id="LT629759">
    <property type="protein sequence ID" value="SDR69029.1"/>
    <property type="molecule type" value="Genomic_DNA"/>
</dbReference>
<sequence length="57" mass="6369">MVAAMAKDRTRHARRREPERAGVSLIELVRWAMEQLGDGFADAAKCAEELRRASDGI</sequence>
<evidence type="ECO:0000313" key="2">
    <source>
        <dbReference type="Proteomes" id="UP000199480"/>
    </source>
</evidence>
<dbReference type="AlphaFoldDB" id="A0A1H1L536"/>
<gene>
    <name evidence="1" type="ORF">SAMN04489857_0664</name>
</gene>
<organism evidence="1 2">
    <name type="scientific">Parafannyhessea umbonata</name>
    <dbReference type="NCBI Taxonomy" id="604330"/>
    <lineage>
        <taxon>Bacteria</taxon>
        <taxon>Bacillati</taxon>
        <taxon>Actinomycetota</taxon>
        <taxon>Coriobacteriia</taxon>
        <taxon>Coriobacteriales</taxon>
        <taxon>Atopobiaceae</taxon>
        <taxon>Parafannyhessea</taxon>
    </lineage>
</organism>